<evidence type="ECO:0000313" key="2">
    <source>
        <dbReference type="Proteomes" id="UP000078534"/>
    </source>
</evidence>
<keyword evidence="2" id="KW-1185">Reference proteome</keyword>
<evidence type="ECO:0000313" key="1">
    <source>
        <dbReference type="EMBL" id="OAS89109.1"/>
    </source>
</evidence>
<protein>
    <submittedName>
        <fullName evidence="1">Uncharacterized protein</fullName>
    </submittedName>
</protein>
<name>A0A179T7J3_9BACI</name>
<sequence>MTGDTVCLSAKPSRILDFPTKEERPLFLTSGLKANLPGVGGVHHPLLLDFELPNAIILL</sequence>
<dbReference type="Proteomes" id="UP000078534">
    <property type="component" value="Unassembled WGS sequence"/>
</dbReference>
<dbReference type="AlphaFoldDB" id="A0A179T7J3"/>
<comment type="caution">
    <text evidence="1">The sequence shown here is derived from an EMBL/GenBank/DDBJ whole genome shotgun (WGS) entry which is preliminary data.</text>
</comment>
<gene>
    <name evidence="1" type="ORF">A6K24_00665</name>
</gene>
<proteinExistence type="predicted"/>
<dbReference type="EMBL" id="LWSG01000001">
    <property type="protein sequence ID" value="OAS89109.1"/>
    <property type="molecule type" value="Genomic_DNA"/>
</dbReference>
<accession>A0A179T7J3</accession>
<organism evidence="1 2">
    <name type="scientific">Metabacillus litoralis</name>
    <dbReference type="NCBI Taxonomy" id="152268"/>
    <lineage>
        <taxon>Bacteria</taxon>
        <taxon>Bacillati</taxon>
        <taxon>Bacillota</taxon>
        <taxon>Bacilli</taxon>
        <taxon>Bacillales</taxon>
        <taxon>Bacillaceae</taxon>
        <taxon>Metabacillus</taxon>
    </lineage>
</organism>
<reference evidence="2" key="1">
    <citation type="submission" date="2016-04" db="EMBL/GenBank/DDBJ databases">
        <authorList>
            <person name="Lyu Z."/>
            <person name="Lyu W."/>
        </authorList>
    </citation>
    <scope>NUCLEOTIDE SEQUENCE [LARGE SCALE GENOMIC DNA]</scope>
    <source>
        <strain evidence="2">C44</strain>
    </source>
</reference>